<accession>A0A1N6EIS1</accession>
<dbReference type="EMBL" id="FSQW01000002">
    <property type="protein sequence ID" value="SIN82870.1"/>
    <property type="molecule type" value="Genomic_DNA"/>
</dbReference>
<dbReference type="InterPro" id="IPR024134">
    <property type="entry name" value="SOD_Cu/Zn_/chaperone"/>
</dbReference>
<dbReference type="PANTHER" id="PTHR10003">
    <property type="entry name" value="SUPEROXIDE DISMUTASE CU-ZN -RELATED"/>
    <property type="match status" value="1"/>
</dbReference>
<dbReference type="AlphaFoldDB" id="A0A1N6EIS1"/>
<evidence type="ECO:0000256" key="1">
    <source>
        <dbReference type="ARBA" id="ARBA00010457"/>
    </source>
</evidence>
<protein>
    <submittedName>
        <fullName evidence="3">Superoxide dismutase, Cu-Zn family</fullName>
    </submittedName>
</protein>
<dbReference type="InterPro" id="IPR001424">
    <property type="entry name" value="SOD_Cu_Zn_dom"/>
</dbReference>
<gene>
    <name evidence="3" type="ORF">SAMN02745824_1943</name>
</gene>
<evidence type="ECO:0000259" key="2">
    <source>
        <dbReference type="Pfam" id="PF00080"/>
    </source>
</evidence>
<proteinExistence type="inferred from homology"/>
<organism evidence="3 4">
    <name type="scientific">Parasphingorhabdus marina DSM 22363</name>
    <dbReference type="NCBI Taxonomy" id="1123272"/>
    <lineage>
        <taxon>Bacteria</taxon>
        <taxon>Pseudomonadati</taxon>
        <taxon>Pseudomonadota</taxon>
        <taxon>Alphaproteobacteria</taxon>
        <taxon>Sphingomonadales</taxon>
        <taxon>Sphingomonadaceae</taxon>
        <taxon>Parasphingorhabdus</taxon>
    </lineage>
</organism>
<dbReference type="GO" id="GO:0005507">
    <property type="term" value="F:copper ion binding"/>
    <property type="evidence" value="ECO:0007669"/>
    <property type="project" value="InterPro"/>
</dbReference>
<dbReference type="Gene3D" id="2.60.40.200">
    <property type="entry name" value="Superoxide dismutase, copper/zinc binding domain"/>
    <property type="match status" value="1"/>
</dbReference>
<dbReference type="OrthoDB" id="5431326at2"/>
<sequence>MDGLKAKASLIMLGALALASCGASEEEVEVGADSIARAQLAGADGSSYGEVIVAEGDGGLILRIDATGLTPGAKGVHIHAVGQCEGPDFTSAGGHWNPEGSEHGFDNPRGAHKGDIVNLDVGPDGTGMLESTVDGATLKEGPNALLDEDGAAFVVHEGPDDFVTDPSGNSGARIACGVFALQKYRAAE</sequence>
<dbReference type="Pfam" id="PF00080">
    <property type="entry name" value="Sod_Cu"/>
    <property type="match status" value="1"/>
</dbReference>
<dbReference type="InterPro" id="IPR036423">
    <property type="entry name" value="SOD-like_Cu/Zn_dom_sf"/>
</dbReference>
<name>A0A1N6EIS1_9SPHN</name>
<dbReference type="GO" id="GO:0006801">
    <property type="term" value="P:superoxide metabolic process"/>
    <property type="evidence" value="ECO:0007669"/>
    <property type="project" value="InterPro"/>
</dbReference>
<evidence type="ECO:0000313" key="4">
    <source>
        <dbReference type="Proteomes" id="UP000185192"/>
    </source>
</evidence>
<dbReference type="CDD" id="cd00305">
    <property type="entry name" value="Cu-Zn_Superoxide_Dismutase"/>
    <property type="match status" value="1"/>
</dbReference>
<dbReference type="SUPFAM" id="SSF49329">
    <property type="entry name" value="Cu,Zn superoxide dismutase-like"/>
    <property type="match status" value="1"/>
</dbReference>
<comment type="similarity">
    <text evidence="1">Belongs to the Cu-Zn superoxide dismutase family.</text>
</comment>
<keyword evidence="4" id="KW-1185">Reference proteome</keyword>
<dbReference type="STRING" id="1123272.SAMN02745824_1943"/>
<dbReference type="PROSITE" id="PS51257">
    <property type="entry name" value="PROKAR_LIPOPROTEIN"/>
    <property type="match status" value="1"/>
</dbReference>
<dbReference type="Proteomes" id="UP000185192">
    <property type="component" value="Unassembled WGS sequence"/>
</dbReference>
<evidence type="ECO:0000313" key="3">
    <source>
        <dbReference type="EMBL" id="SIN82870.1"/>
    </source>
</evidence>
<feature type="domain" description="Superoxide dismutase copper/zinc binding" evidence="2">
    <location>
        <begin position="49"/>
        <end position="178"/>
    </location>
</feature>
<reference evidence="4" key="1">
    <citation type="submission" date="2016-11" db="EMBL/GenBank/DDBJ databases">
        <authorList>
            <person name="Varghese N."/>
            <person name="Submissions S."/>
        </authorList>
    </citation>
    <scope>NUCLEOTIDE SEQUENCE [LARGE SCALE GENOMIC DNA]</scope>
    <source>
        <strain evidence="4">DSM 22363</strain>
    </source>
</reference>